<accession>A0ABN9ICY7</accession>
<sequence length="428" mass="48009">MRRTDPFSPLSLMTAFFVGGVLLPVYPFLNQEDGFTQFWQFTFSDRFNAALQAVLGYSLVMLCFVIAYMAIVGSHIKSPSPSKMLRCLGFKSRHLPLSFYILGAIATSGLLLTIHLQGGFEEALVAASDRTRASAGMNFIVLLQNAYLSVGLAWALMLTNGKSRMSRASVMLFLFYVLVSISIIALQGAKATIFVYILALAMVWHYRVRLFSAWKLLIFGVFLFVLLMIYHVIKQEYLVLGHFAFTAYGDTVLSAFLKFLFLQFTGNMMQLQTMAVLMDAMPNQMQFEYGQTLLMMFLIWIPSAIYPAKPLTAPGVFTMAFWPAAWLNEGTTLPPGFFGEMYMNFGWFGLVAGGLVAGFLYGLSYRAVRSRPDCDLTLGRHALFVSLLLHYFRGEAASVTVLFLTIYLPFWLTIKLSATRLLVTRTVS</sequence>
<comment type="caution">
    <text evidence="2">The sequence shown here is derived from an EMBL/GenBank/DDBJ whole genome shotgun (WGS) entry which is preliminary data.</text>
</comment>
<keyword evidence="3" id="KW-1185">Reference proteome</keyword>
<keyword evidence="1" id="KW-0472">Membrane</keyword>
<evidence type="ECO:0000313" key="2">
    <source>
        <dbReference type="EMBL" id="CAJ0775955.1"/>
    </source>
</evidence>
<protein>
    <recommendedName>
        <fullName evidence="4">Oligosaccharide repeat unit polymerase</fullName>
    </recommendedName>
</protein>
<feature type="transmembrane region" description="Helical" evidence="1">
    <location>
        <begin position="136"/>
        <end position="156"/>
    </location>
</feature>
<feature type="transmembrane region" description="Helical" evidence="1">
    <location>
        <begin position="345"/>
        <end position="364"/>
    </location>
</feature>
<evidence type="ECO:0008006" key="4">
    <source>
        <dbReference type="Google" id="ProtNLM"/>
    </source>
</evidence>
<feature type="transmembrane region" description="Helical" evidence="1">
    <location>
        <begin position="287"/>
        <end position="306"/>
    </location>
</feature>
<feature type="transmembrane region" description="Helical" evidence="1">
    <location>
        <begin position="49"/>
        <end position="76"/>
    </location>
</feature>
<dbReference type="Proteomes" id="UP001189813">
    <property type="component" value="Unassembled WGS sequence"/>
</dbReference>
<feature type="transmembrane region" description="Helical" evidence="1">
    <location>
        <begin position="168"/>
        <end position="185"/>
    </location>
</feature>
<name>A0ABN9ICY7_9RALS</name>
<dbReference type="EMBL" id="CATZBU010000001">
    <property type="protein sequence ID" value="CAJ0775955.1"/>
    <property type="molecule type" value="Genomic_DNA"/>
</dbReference>
<keyword evidence="1" id="KW-0812">Transmembrane</keyword>
<feature type="transmembrane region" description="Helical" evidence="1">
    <location>
        <begin position="12"/>
        <end position="29"/>
    </location>
</feature>
<reference evidence="2 3" key="1">
    <citation type="submission" date="2023-07" db="EMBL/GenBank/DDBJ databases">
        <authorList>
            <person name="Peeters C."/>
        </authorList>
    </citation>
    <scope>NUCLEOTIDE SEQUENCE [LARGE SCALE GENOMIC DNA]</scope>
    <source>
        <strain evidence="2 3">LMG 19083</strain>
    </source>
</reference>
<feature type="transmembrane region" description="Helical" evidence="1">
    <location>
        <begin position="245"/>
        <end position="266"/>
    </location>
</feature>
<dbReference type="RefSeq" id="WP_316663470.1">
    <property type="nucleotide sequence ID" value="NZ_CATZBU010000001.1"/>
</dbReference>
<feature type="transmembrane region" description="Helical" evidence="1">
    <location>
        <begin position="97"/>
        <end position="116"/>
    </location>
</feature>
<feature type="transmembrane region" description="Helical" evidence="1">
    <location>
        <begin position="213"/>
        <end position="233"/>
    </location>
</feature>
<feature type="transmembrane region" description="Helical" evidence="1">
    <location>
        <begin position="191"/>
        <end position="206"/>
    </location>
</feature>
<proteinExistence type="predicted"/>
<gene>
    <name evidence="2" type="ORF">LMG19083_00097</name>
</gene>
<keyword evidence="1" id="KW-1133">Transmembrane helix</keyword>
<evidence type="ECO:0000256" key="1">
    <source>
        <dbReference type="SAM" id="Phobius"/>
    </source>
</evidence>
<feature type="transmembrane region" description="Helical" evidence="1">
    <location>
        <begin position="399"/>
        <end position="423"/>
    </location>
</feature>
<organism evidence="2 3">
    <name type="scientific">Ralstonia psammae</name>
    <dbReference type="NCBI Taxonomy" id="3058598"/>
    <lineage>
        <taxon>Bacteria</taxon>
        <taxon>Pseudomonadati</taxon>
        <taxon>Pseudomonadota</taxon>
        <taxon>Betaproteobacteria</taxon>
        <taxon>Burkholderiales</taxon>
        <taxon>Burkholderiaceae</taxon>
        <taxon>Ralstonia</taxon>
    </lineage>
</organism>
<evidence type="ECO:0000313" key="3">
    <source>
        <dbReference type="Proteomes" id="UP001189813"/>
    </source>
</evidence>